<dbReference type="HOGENOM" id="CLU_017633_0_7_7"/>
<dbReference type="GO" id="GO:0042026">
    <property type="term" value="P:protein refolding"/>
    <property type="evidence" value="ECO:0007669"/>
    <property type="project" value="TreeGrafter"/>
</dbReference>
<dbReference type="GeneID" id="31757780"/>
<feature type="domain" description="CR-type" evidence="15">
    <location>
        <begin position="130"/>
        <end position="207"/>
    </location>
</feature>
<feature type="binding site" evidence="12">
    <location>
        <position position="181"/>
    </location>
    <ligand>
        <name>Zn(2+)</name>
        <dbReference type="ChEBI" id="CHEBI:29105"/>
        <label>2</label>
    </ligand>
</feature>
<dbReference type="KEGG" id="hac:Hac_0262"/>
<evidence type="ECO:0000256" key="13">
    <source>
        <dbReference type="PROSITE-ProRule" id="PRU00546"/>
    </source>
</evidence>
<dbReference type="PROSITE" id="PS51188">
    <property type="entry name" value="ZF_CR"/>
    <property type="match status" value="1"/>
</dbReference>
<keyword evidence="17" id="KW-1185">Reference proteome</keyword>
<dbReference type="FunFam" id="2.10.230.10:FF:000002">
    <property type="entry name" value="Molecular chaperone DnaJ"/>
    <property type="match status" value="1"/>
</dbReference>
<dbReference type="STRING" id="382638.Hac_0262"/>
<keyword evidence="8 12" id="KW-0143">Chaperone</keyword>
<dbReference type="SUPFAM" id="SSF49493">
    <property type="entry name" value="HSP40/DnaJ peptide-binding domain"/>
    <property type="match status" value="2"/>
</dbReference>
<organism evidence="16 17">
    <name type="scientific">Helicobacter acinonychis (strain Sheeba)</name>
    <dbReference type="NCBI Taxonomy" id="382638"/>
    <lineage>
        <taxon>Bacteria</taxon>
        <taxon>Pseudomonadati</taxon>
        <taxon>Campylobacterota</taxon>
        <taxon>Epsilonproteobacteria</taxon>
        <taxon>Campylobacterales</taxon>
        <taxon>Helicobacteraceae</taxon>
        <taxon>Helicobacter</taxon>
    </lineage>
</organism>
<dbReference type="PRINTS" id="PR00625">
    <property type="entry name" value="JDOMAIN"/>
</dbReference>
<evidence type="ECO:0000256" key="12">
    <source>
        <dbReference type="HAMAP-Rule" id="MF_01152"/>
    </source>
</evidence>
<dbReference type="HAMAP" id="MF_01152">
    <property type="entry name" value="DnaJ"/>
    <property type="match status" value="1"/>
</dbReference>
<accession>Q17Z18</accession>
<dbReference type="InterPro" id="IPR002939">
    <property type="entry name" value="DnaJ_C"/>
</dbReference>
<dbReference type="InterPro" id="IPR001305">
    <property type="entry name" value="HSP_DnaJ_Cys-rich_dom"/>
</dbReference>
<evidence type="ECO:0000256" key="7">
    <source>
        <dbReference type="ARBA" id="ARBA00023016"/>
    </source>
</evidence>
<feature type="binding site" evidence="12">
    <location>
        <position position="143"/>
    </location>
    <ligand>
        <name>Zn(2+)</name>
        <dbReference type="ChEBI" id="CHEBI:29105"/>
        <label>1</label>
    </ligand>
</feature>
<evidence type="ECO:0000256" key="3">
    <source>
        <dbReference type="ARBA" id="ARBA00022723"/>
    </source>
</evidence>
<dbReference type="SUPFAM" id="SSF57938">
    <property type="entry name" value="DnaJ/Hsp40 cysteine-rich domain"/>
    <property type="match status" value="1"/>
</dbReference>
<proteinExistence type="inferred from homology"/>
<dbReference type="PANTHER" id="PTHR43096:SF48">
    <property type="entry name" value="CHAPERONE PROTEIN DNAJ"/>
    <property type="match status" value="1"/>
</dbReference>
<protein>
    <recommendedName>
        <fullName evidence="11 12">Chaperone protein DnaJ</fullName>
    </recommendedName>
</protein>
<keyword evidence="2 12" id="KW-0235">DNA replication</keyword>
<dbReference type="InterPro" id="IPR012724">
    <property type="entry name" value="DnaJ"/>
</dbReference>
<comment type="subunit">
    <text evidence="12">Homodimer.</text>
</comment>
<evidence type="ECO:0000256" key="8">
    <source>
        <dbReference type="ARBA" id="ARBA00023186"/>
    </source>
</evidence>
<evidence type="ECO:0000256" key="9">
    <source>
        <dbReference type="ARBA" id="ARBA00053423"/>
    </source>
</evidence>
<evidence type="ECO:0000313" key="17">
    <source>
        <dbReference type="Proteomes" id="UP000000775"/>
    </source>
</evidence>
<keyword evidence="6 12" id="KW-0862">Zinc</keyword>
<evidence type="ECO:0000313" key="16">
    <source>
        <dbReference type="EMBL" id="CAJ99108.1"/>
    </source>
</evidence>
<dbReference type="EMBL" id="AM260522">
    <property type="protein sequence ID" value="CAJ99108.1"/>
    <property type="molecule type" value="Genomic_DNA"/>
</dbReference>
<feature type="binding site" evidence="12">
    <location>
        <position position="162"/>
    </location>
    <ligand>
        <name>Zn(2+)</name>
        <dbReference type="ChEBI" id="CHEBI:29105"/>
        <label>2</label>
    </ligand>
</feature>
<sequence>MELSYYEILEVEKHSNQETIKRSYRKLALKYHPDRNAGDKEAEERFKLINEAYGVLSDEKKRALYDRYGKQGLNQAGASQSDFSDFFEDLGSFFEDAFGFSARGSKRQKSAIAPDYLQTIKLSFKEAVFGCKKTIKVQYQSVCEVCDGTGAQDKALETCKQCNGQGQVFMRQGFMSFAQTCGACKGKGKIIKTPCQACKGKTYILKDEEIDATIPEGIDDQNRMVLKNKGNEYEKGKRGDLYLEVQVKEDEHFKRKGCDLFIEAPVFFTTIALGHTIKVPSLKGDELELKIPRNARDKQTFVFRNEGVKHPESSYRGSLIVVLQVVYPKSLDKEQQALLEKLHASFGYESEPHKGLLETCISKFKDWFKGC</sequence>
<dbReference type="CDD" id="cd10719">
    <property type="entry name" value="DnaJ_zf"/>
    <property type="match status" value="1"/>
</dbReference>
<evidence type="ECO:0000256" key="1">
    <source>
        <dbReference type="ARBA" id="ARBA00022490"/>
    </source>
</evidence>
<dbReference type="GO" id="GO:0005524">
    <property type="term" value="F:ATP binding"/>
    <property type="evidence" value="ECO:0007669"/>
    <property type="project" value="InterPro"/>
</dbReference>
<evidence type="ECO:0000256" key="11">
    <source>
        <dbReference type="ARBA" id="ARBA00067609"/>
    </source>
</evidence>
<feature type="binding site" evidence="12">
    <location>
        <position position="159"/>
    </location>
    <ligand>
        <name>Zn(2+)</name>
        <dbReference type="ChEBI" id="CHEBI:29105"/>
        <label>2</label>
    </ligand>
</feature>
<dbReference type="Pfam" id="PF01556">
    <property type="entry name" value="DnaJ_C"/>
    <property type="match status" value="1"/>
</dbReference>
<keyword evidence="1 12" id="KW-0963">Cytoplasm</keyword>
<dbReference type="RefSeq" id="WP_011577223.1">
    <property type="nucleotide sequence ID" value="NC_008229.1"/>
</dbReference>
<dbReference type="SMART" id="SM00271">
    <property type="entry name" value="DnaJ"/>
    <property type="match status" value="1"/>
</dbReference>
<gene>
    <name evidence="12 16" type="primary">dnaJ</name>
    <name evidence="16" type="ordered locus">Hac_0262</name>
</gene>
<dbReference type="GO" id="GO:0005737">
    <property type="term" value="C:cytoplasm"/>
    <property type="evidence" value="ECO:0007669"/>
    <property type="project" value="UniProtKB-SubCell"/>
</dbReference>
<dbReference type="PANTHER" id="PTHR43096">
    <property type="entry name" value="DNAJ HOMOLOG 1, MITOCHONDRIAL-RELATED"/>
    <property type="match status" value="1"/>
</dbReference>
<comment type="cofactor">
    <cofactor evidence="12">
        <name>Zn(2+)</name>
        <dbReference type="ChEBI" id="CHEBI:29105"/>
    </cofactor>
    <text evidence="12">Binds 2 Zn(2+) ions per monomer.</text>
</comment>
<feature type="binding site" evidence="12">
    <location>
        <position position="198"/>
    </location>
    <ligand>
        <name>Zn(2+)</name>
        <dbReference type="ChEBI" id="CHEBI:29105"/>
        <label>1</label>
    </ligand>
</feature>
<dbReference type="Gene3D" id="2.60.260.20">
    <property type="entry name" value="Urease metallochaperone UreE, N-terminal domain"/>
    <property type="match status" value="2"/>
</dbReference>
<comment type="similarity">
    <text evidence="10 12">Belongs to the DnaJ family.</text>
</comment>
<evidence type="ECO:0000256" key="5">
    <source>
        <dbReference type="ARBA" id="ARBA00022771"/>
    </source>
</evidence>
<dbReference type="CDD" id="cd06257">
    <property type="entry name" value="DnaJ"/>
    <property type="match status" value="1"/>
</dbReference>
<dbReference type="InterPro" id="IPR001623">
    <property type="entry name" value="DnaJ_domain"/>
</dbReference>
<dbReference type="GO" id="GO:0031072">
    <property type="term" value="F:heat shock protein binding"/>
    <property type="evidence" value="ECO:0007669"/>
    <property type="project" value="InterPro"/>
</dbReference>
<comment type="caution">
    <text evidence="12">Lacks conserved residue(s) required for the propagation of feature annotation.</text>
</comment>
<dbReference type="SUPFAM" id="SSF46565">
    <property type="entry name" value="Chaperone J-domain"/>
    <property type="match status" value="1"/>
</dbReference>
<dbReference type="NCBIfam" id="TIGR02349">
    <property type="entry name" value="DnaJ_bact"/>
    <property type="match status" value="1"/>
</dbReference>
<dbReference type="GO" id="GO:0006260">
    <property type="term" value="P:DNA replication"/>
    <property type="evidence" value="ECO:0007669"/>
    <property type="project" value="UniProtKB-KW"/>
</dbReference>
<dbReference type="InterPro" id="IPR036410">
    <property type="entry name" value="HSP_DnaJ_Cys-rich_dom_sf"/>
</dbReference>
<evidence type="ECO:0000256" key="2">
    <source>
        <dbReference type="ARBA" id="ARBA00022705"/>
    </source>
</evidence>
<dbReference type="InterPro" id="IPR008971">
    <property type="entry name" value="HSP40/DnaJ_pept-bd"/>
</dbReference>
<comment type="function">
    <text evidence="9 12">Participates actively in the response to hyperosmotic and heat shock by preventing the aggregation of stress-denatured proteins and by disaggregating proteins, also in an autonomous, DnaK-independent fashion. Unfolded proteins bind initially to DnaJ; upon interaction with the DnaJ-bound protein, DnaK hydrolyzes its bound ATP, resulting in the formation of a stable complex. GrpE releases ADP from DnaK; ATP binding to DnaK triggers the release of the substrate protein, thus completing the reaction cycle. Several rounds of ATP-dependent interactions between DnaJ, DnaK and GrpE are required for fully efficient folding. Also involved, together with DnaK and GrpE, in the DNA replication of plasmids through activation of initiation proteins.</text>
</comment>
<feature type="domain" description="J" evidence="14">
    <location>
        <begin position="4"/>
        <end position="69"/>
    </location>
</feature>
<dbReference type="NCBIfam" id="NF010881">
    <property type="entry name" value="PRK14288.1"/>
    <property type="match status" value="1"/>
</dbReference>
<feature type="zinc finger region" description="CR-type" evidence="13">
    <location>
        <begin position="130"/>
        <end position="207"/>
    </location>
</feature>
<dbReference type="BioCyc" id="HACI382638:HAC_RS01170-MONOMER"/>
<feature type="binding site" evidence="12">
    <location>
        <position position="184"/>
    </location>
    <ligand>
        <name>Zn(2+)</name>
        <dbReference type="ChEBI" id="CHEBI:29105"/>
        <label>2</label>
    </ligand>
</feature>
<dbReference type="Pfam" id="PF00684">
    <property type="entry name" value="DnaJ_CXXCXGXG"/>
    <property type="match status" value="1"/>
</dbReference>
<dbReference type="FunFam" id="1.10.287.110:FF:000034">
    <property type="entry name" value="Chaperone protein DnaJ"/>
    <property type="match status" value="1"/>
</dbReference>
<keyword evidence="4 12" id="KW-0677">Repeat</keyword>
<evidence type="ECO:0000259" key="14">
    <source>
        <dbReference type="PROSITE" id="PS50076"/>
    </source>
</evidence>
<dbReference type="CDD" id="cd10747">
    <property type="entry name" value="DnaJ_C"/>
    <property type="match status" value="1"/>
</dbReference>
<evidence type="ECO:0000256" key="10">
    <source>
        <dbReference type="ARBA" id="ARBA00061004"/>
    </source>
</evidence>
<dbReference type="AlphaFoldDB" id="Q17Z18"/>
<name>Q17Z18_HELAH</name>
<comment type="domain">
    <text evidence="12">The J domain is necessary and sufficient to stimulate DnaK ATPase activity. Zinc center 1 plays an important role in the autonomous, DnaK-independent chaperone activity of DnaJ. Zinc center 2 is essential for interaction with DnaK and for DnaJ activity.</text>
</comment>
<dbReference type="PROSITE" id="PS50076">
    <property type="entry name" value="DNAJ_2"/>
    <property type="match status" value="1"/>
</dbReference>
<dbReference type="Proteomes" id="UP000000775">
    <property type="component" value="Chromosome"/>
</dbReference>
<dbReference type="Gene3D" id="1.10.287.110">
    <property type="entry name" value="DnaJ domain"/>
    <property type="match status" value="1"/>
</dbReference>
<dbReference type="eggNOG" id="COG0484">
    <property type="taxonomic scope" value="Bacteria"/>
</dbReference>
<evidence type="ECO:0000256" key="4">
    <source>
        <dbReference type="ARBA" id="ARBA00022737"/>
    </source>
</evidence>
<evidence type="ECO:0000256" key="6">
    <source>
        <dbReference type="ARBA" id="ARBA00022833"/>
    </source>
</evidence>
<dbReference type="Pfam" id="PF00226">
    <property type="entry name" value="DnaJ"/>
    <property type="match status" value="1"/>
</dbReference>
<comment type="subcellular location">
    <subcellularLocation>
        <location evidence="12">Cytoplasm</location>
    </subcellularLocation>
</comment>
<keyword evidence="7 12" id="KW-0346">Stress response</keyword>
<feature type="binding site" evidence="12">
    <location>
        <position position="195"/>
    </location>
    <ligand>
        <name>Zn(2+)</name>
        <dbReference type="ChEBI" id="CHEBI:29105"/>
        <label>1</label>
    </ligand>
</feature>
<evidence type="ECO:0000259" key="15">
    <source>
        <dbReference type="PROSITE" id="PS51188"/>
    </source>
</evidence>
<dbReference type="InterPro" id="IPR036869">
    <property type="entry name" value="J_dom_sf"/>
</dbReference>
<dbReference type="GO" id="GO:0051082">
    <property type="term" value="F:unfolded protein binding"/>
    <property type="evidence" value="ECO:0007669"/>
    <property type="project" value="UniProtKB-UniRule"/>
</dbReference>
<dbReference type="GO" id="GO:0009408">
    <property type="term" value="P:response to heat"/>
    <property type="evidence" value="ECO:0007669"/>
    <property type="project" value="InterPro"/>
</dbReference>
<keyword evidence="3 12" id="KW-0479">Metal-binding</keyword>
<dbReference type="NCBIfam" id="NF008035">
    <property type="entry name" value="PRK10767.1"/>
    <property type="match status" value="1"/>
</dbReference>
<dbReference type="GO" id="GO:0008270">
    <property type="term" value="F:zinc ion binding"/>
    <property type="evidence" value="ECO:0007669"/>
    <property type="project" value="UniProtKB-UniRule"/>
</dbReference>
<dbReference type="Gene3D" id="2.10.230.10">
    <property type="entry name" value="Heat shock protein DnaJ, cysteine-rich domain"/>
    <property type="match status" value="1"/>
</dbReference>
<feature type="binding site" evidence="12">
    <location>
        <position position="146"/>
    </location>
    <ligand>
        <name>Zn(2+)</name>
        <dbReference type="ChEBI" id="CHEBI:29105"/>
        <label>1</label>
    </ligand>
</feature>
<keyword evidence="5 12" id="KW-0863">Zinc-finger</keyword>
<reference evidence="16 17" key="1">
    <citation type="journal article" date="2006" name="PLoS Genet.">
        <title>Who ate whom? Adaptive Helicobacter genomic changes that accompanied a host jump from early humans to large felines.</title>
        <authorList>
            <person name="Eppinger M."/>
            <person name="Baar C."/>
            <person name="Linz B."/>
            <person name="Raddatz G."/>
            <person name="Lanz C."/>
            <person name="Keller H."/>
            <person name="Morelli G."/>
            <person name="Gressmann H."/>
            <person name="Achtman M."/>
            <person name="Schuster S.C."/>
        </authorList>
    </citation>
    <scope>NUCLEOTIDE SEQUENCE [LARGE SCALE GENOMIC DNA]</scope>
    <source>
        <strain evidence="16 17">Sheeba</strain>
    </source>
</reference>
<dbReference type="OrthoDB" id="9779889at2"/>